<proteinExistence type="predicted"/>
<dbReference type="InterPro" id="IPR014922">
    <property type="entry name" value="YdhG-like"/>
</dbReference>
<gene>
    <name evidence="2" type="ORF">HMPREF9456_02064</name>
</gene>
<dbReference type="SUPFAM" id="SSF159888">
    <property type="entry name" value="YdhG-like"/>
    <property type="match status" value="1"/>
</dbReference>
<evidence type="ECO:0000313" key="2">
    <source>
        <dbReference type="EMBL" id="EGK05800.1"/>
    </source>
</evidence>
<sequence length="132" mass="15241">MNLIFKPYKFILLELNIIIMQNIDGYIASFPENIQVLMKKLRTTIKKAAPDAIEKISWQMPTFHQNGNLIHFAGHKKHIGLYPGVEAIIAFEEELTQYKTSKGTIQLPLDKPLPLNLVTRIVKFNIKRNLKK</sequence>
<dbReference type="EMBL" id="ADLW01000010">
    <property type="protein sequence ID" value="EGK05800.1"/>
    <property type="molecule type" value="Genomic_DNA"/>
</dbReference>
<dbReference type="Proteomes" id="UP000006420">
    <property type="component" value="Unassembled WGS sequence"/>
</dbReference>
<keyword evidence="3" id="KW-1185">Reference proteome</keyword>
<dbReference type="eggNOG" id="COG5646">
    <property type="taxonomic scope" value="Bacteria"/>
</dbReference>
<evidence type="ECO:0000313" key="3">
    <source>
        <dbReference type="Proteomes" id="UP000006420"/>
    </source>
</evidence>
<accession>F8X1Y4</accession>
<comment type="caution">
    <text evidence="2">The sequence shown here is derived from an EMBL/GenBank/DDBJ whole genome shotgun (WGS) entry which is preliminary data.</text>
</comment>
<dbReference type="HOGENOM" id="CLU_128703_1_0_10"/>
<feature type="domain" description="YdhG-like" evidence="1">
    <location>
        <begin position="38"/>
        <end position="126"/>
    </location>
</feature>
<evidence type="ECO:0000259" key="1">
    <source>
        <dbReference type="Pfam" id="PF08818"/>
    </source>
</evidence>
<protein>
    <recommendedName>
        <fullName evidence="1">YdhG-like domain-containing protein</fullName>
    </recommendedName>
</protein>
<organism evidence="2 3">
    <name type="scientific">Dysgonomonas mossii DSM 22836</name>
    <dbReference type="NCBI Taxonomy" id="742767"/>
    <lineage>
        <taxon>Bacteria</taxon>
        <taxon>Pseudomonadati</taxon>
        <taxon>Bacteroidota</taxon>
        <taxon>Bacteroidia</taxon>
        <taxon>Bacteroidales</taxon>
        <taxon>Dysgonomonadaceae</taxon>
        <taxon>Dysgonomonas</taxon>
    </lineage>
</organism>
<reference evidence="2 3" key="1">
    <citation type="submission" date="2011-04" db="EMBL/GenBank/DDBJ databases">
        <title>The Genome Sequence of Dysgonomonas mossii DSM 22836.</title>
        <authorList>
            <consortium name="The Broad Institute Genome Sequencing Platform"/>
            <person name="Earl A."/>
            <person name="Ward D."/>
            <person name="Feldgarden M."/>
            <person name="Gevers D."/>
            <person name="Pudlo N."/>
            <person name="Martens E."/>
            <person name="Allen-Vercoe E."/>
            <person name="Young S.K."/>
            <person name="Zeng Q."/>
            <person name="Gargeya S."/>
            <person name="Fitzgerald M."/>
            <person name="Haas B."/>
            <person name="Abouelleil A."/>
            <person name="Alvarado L."/>
            <person name="Arachchi H.M."/>
            <person name="Berlin A."/>
            <person name="Brown A."/>
            <person name="Chapman S.B."/>
            <person name="Chen Z."/>
            <person name="Dunbar C."/>
            <person name="Freedman E."/>
            <person name="Gearin G."/>
            <person name="Gellesch M."/>
            <person name="Goldberg J."/>
            <person name="Griggs A."/>
            <person name="Gujja S."/>
            <person name="Heiman D."/>
            <person name="Howarth C."/>
            <person name="Larson L."/>
            <person name="Lui A."/>
            <person name="MacDonald P.J.P."/>
            <person name="Mehta T."/>
            <person name="Montmayeur A."/>
            <person name="Murphy C."/>
            <person name="Neiman D."/>
            <person name="Pearson M."/>
            <person name="Priest M."/>
            <person name="Roberts A."/>
            <person name="Saif S."/>
            <person name="Shea T."/>
            <person name="Shenoy N."/>
            <person name="Sisk P."/>
            <person name="Stolte C."/>
            <person name="Sykes S."/>
            <person name="Yandava C."/>
            <person name="Wortman J."/>
            <person name="Nusbaum C."/>
            <person name="Birren B."/>
        </authorList>
    </citation>
    <scope>NUCLEOTIDE SEQUENCE [LARGE SCALE GENOMIC DNA]</scope>
    <source>
        <strain evidence="2 3">DSM 22836</strain>
    </source>
</reference>
<dbReference type="AlphaFoldDB" id="F8X1Y4"/>
<name>F8X1Y4_9BACT</name>
<dbReference type="Gene3D" id="3.90.1150.200">
    <property type="match status" value="1"/>
</dbReference>
<dbReference type="Pfam" id="PF08818">
    <property type="entry name" value="DUF1801"/>
    <property type="match status" value="1"/>
</dbReference>